<evidence type="ECO:0000313" key="3">
    <source>
        <dbReference type="Proteomes" id="UP001148838"/>
    </source>
</evidence>
<feature type="region of interest" description="Disordered" evidence="1">
    <location>
        <begin position="1"/>
        <end position="65"/>
    </location>
</feature>
<evidence type="ECO:0000313" key="2">
    <source>
        <dbReference type="EMBL" id="KAJ4426616.1"/>
    </source>
</evidence>
<comment type="caution">
    <text evidence="2">The sequence shown here is derived from an EMBL/GenBank/DDBJ whole genome shotgun (WGS) entry which is preliminary data.</text>
</comment>
<keyword evidence="3" id="KW-1185">Reference proteome</keyword>
<accession>A0ABQ8RY59</accession>
<organism evidence="2 3">
    <name type="scientific">Periplaneta americana</name>
    <name type="common">American cockroach</name>
    <name type="synonym">Blatta americana</name>
    <dbReference type="NCBI Taxonomy" id="6978"/>
    <lineage>
        <taxon>Eukaryota</taxon>
        <taxon>Metazoa</taxon>
        <taxon>Ecdysozoa</taxon>
        <taxon>Arthropoda</taxon>
        <taxon>Hexapoda</taxon>
        <taxon>Insecta</taxon>
        <taxon>Pterygota</taxon>
        <taxon>Neoptera</taxon>
        <taxon>Polyneoptera</taxon>
        <taxon>Dictyoptera</taxon>
        <taxon>Blattodea</taxon>
        <taxon>Blattoidea</taxon>
        <taxon>Blattidae</taxon>
        <taxon>Blattinae</taxon>
        <taxon>Periplaneta</taxon>
    </lineage>
</organism>
<protein>
    <submittedName>
        <fullName evidence="2">Uncharacterized protein</fullName>
    </submittedName>
</protein>
<dbReference type="Proteomes" id="UP001148838">
    <property type="component" value="Unassembled WGS sequence"/>
</dbReference>
<gene>
    <name evidence="2" type="ORF">ANN_26414</name>
</gene>
<feature type="compositionally biased region" description="Polar residues" evidence="1">
    <location>
        <begin position="18"/>
        <end position="27"/>
    </location>
</feature>
<name>A0ABQ8RY59_PERAM</name>
<evidence type="ECO:0000256" key="1">
    <source>
        <dbReference type="SAM" id="MobiDB-lite"/>
    </source>
</evidence>
<feature type="compositionally biased region" description="Low complexity" evidence="1">
    <location>
        <begin position="39"/>
        <end position="55"/>
    </location>
</feature>
<reference evidence="2 3" key="1">
    <citation type="journal article" date="2022" name="Allergy">
        <title>Genome assembly and annotation of Periplaneta americana reveal a comprehensive cockroach allergen profile.</title>
        <authorList>
            <person name="Wang L."/>
            <person name="Xiong Q."/>
            <person name="Saelim N."/>
            <person name="Wang L."/>
            <person name="Nong W."/>
            <person name="Wan A.T."/>
            <person name="Shi M."/>
            <person name="Liu X."/>
            <person name="Cao Q."/>
            <person name="Hui J.H.L."/>
            <person name="Sookrung N."/>
            <person name="Leung T.F."/>
            <person name="Tungtrongchitr A."/>
            <person name="Tsui S.K.W."/>
        </authorList>
    </citation>
    <scope>NUCLEOTIDE SEQUENCE [LARGE SCALE GENOMIC DNA]</scope>
    <source>
        <strain evidence="2">PWHHKU_190912</strain>
    </source>
</reference>
<proteinExistence type="predicted"/>
<sequence length="103" mass="11023">MASLCEGGNDPPDFLKSISKQPLSADTDQPAAGFTSACRSRGGRSSNQNGGTSRNHPTCSDRIDPGTWIPSLICPDGTSHHVRHLQRRGLMEKSQGVNEESAF</sequence>
<dbReference type="EMBL" id="JAJSOF020000039">
    <property type="protein sequence ID" value="KAJ4426616.1"/>
    <property type="molecule type" value="Genomic_DNA"/>
</dbReference>